<accession>A0A921G3D2</accession>
<dbReference type="SMART" id="SM00354">
    <property type="entry name" value="HTH_LACI"/>
    <property type="match status" value="1"/>
</dbReference>
<evidence type="ECO:0000256" key="1">
    <source>
        <dbReference type="ARBA" id="ARBA00023015"/>
    </source>
</evidence>
<dbReference type="InterPro" id="IPR028082">
    <property type="entry name" value="Peripla_BP_I"/>
</dbReference>
<sequence length="340" mass="38034">MVRLKDIAMHVGVSVTTVSRVIKNDSTRNVNPETKKKVWQAVKDLGYTPNEYARHLVASSRQQKKRTKKIAWLASPRLAEDNPYFSKIYSGISETLNSAGYTLLLLTSEDLEDEALFHQMIREKEVEGVLLIDKVDEQVLLEIKELIPVVGVDFNYSDHAISTVDYDREEAAYKAVEHLVSKGHHRIGFMGGEIGATMASEKRFKGFKKAMNEFGLPIEEGWIINTGWCLEQSYKSAMDLLSQPLNKRPTALLCAGDLLAIAAMRAAHELGLSIPNDIGFIGIDNNEMAQYVHPSLSTISIPQYEMGVIAAKTLMNQIEDNPNIDLKTLLPFKLVVRQST</sequence>
<dbReference type="InterPro" id="IPR000843">
    <property type="entry name" value="HTH_LacI"/>
</dbReference>
<proteinExistence type="predicted"/>
<evidence type="ECO:0000259" key="4">
    <source>
        <dbReference type="PROSITE" id="PS50932"/>
    </source>
</evidence>
<dbReference type="AlphaFoldDB" id="A0A921G3D2"/>
<evidence type="ECO:0000256" key="2">
    <source>
        <dbReference type="ARBA" id="ARBA00023125"/>
    </source>
</evidence>
<dbReference type="PROSITE" id="PS50932">
    <property type="entry name" value="HTH_LACI_2"/>
    <property type="match status" value="1"/>
</dbReference>
<keyword evidence="3" id="KW-0804">Transcription</keyword>
<reference evidence="5" key="1">
    <citation type="journal article" date="2021" name="PeerJ">
        <title>Extensive microbial diversity within the chicken gut microbiome revealed by metagenomics and culture.</title>
        <authorList>
            <person name="Gilroy R."/>
            <person name="Ravi A."/>
            <person name="Getino M."/>
            <person name="Pursley I."/>
            <person name="Horton D.L."/>
            <person name="Alikhan N.F."/>
            <person name="Baker D."/>
            <person name="Gharbi K."/>
            <person name="Hall N."/>
            <person name="Watson M."/>
            <person name="Adriaenssens E.M."/>
            <person name="Foster-Nyarko E."/>
            <person name="Jarju S."/>
            <person name="Secka A."/>
            <person name="Antonio M."/>
            <person name="Oren A."/>
            <person name="Chaudhuri R.R."/>
            <person name="La Ragione R."/>
            <person name="Hildebrand F."/>
            <person name="Pallen M.J."/>
        </authorList>
    </citation>
    <scope>NUCLEOTIDE SEQUENCE</scope>
    <source>
        <strain evidence="5">CHK171-7178</strain>
    </source>
</reference>
<dbReference type="GO" id="GO:0003700">
    <property type="term" value="F:DNA-binding transcription factor activity"/>
    <property type="evidence" value="ECO:0007669"/>
    <property type="project" value="TreeGrafter"/>
</dbReference>
<dbReference type="Gene3D" id="3.40.50.2300">
    <property type="match status" value="2"/>
</dbReference>
<dbReference type="InterPro" id="IPR010982">
    <property type="entry name" value="Lambda_DNA-bd_dom_sf"/>
</dbReference>
<dbReference type="Pfam" id="PF00356">
    <property type="entry name" value="LacI"/>
    <property type="match status" value="1"/>
</dbReference>
<evidence type="ECO:0000313" key="5">
    <source>
        <dbReference type="EMBL" id="HJF33842.1"/>
    </source>
</evidence>
<dbReference type="SUPFAM" id="SSF53822">
    <property type="entry name" value="Periplasmic binding protein-like I"/>
    <property type="match status" value="1"/>
</dbReference>
<dbReference type="InterPro" id="IPR046335">
    <property type="entry name" value="LacI/GalR-like_sensor"/>
</dbReference>
<gene>
    <name evidence="5" type="ORF">K8V56_18910</name>
</gene>
<dbReference type="PANTHER" id="PTHR30146:SF109">
    <property type="entry name" value="HTH-TYPE TRANSCRIPTIONAL REGULATOR GALS"/>
    <property type="match status" value="1"/>
</dbReference>
<dbReference type="CDD" id="cd01392">
    <property type="entry name" value="HTH_LacI"/>
    <property type="match status" value="1"/>
</dbReference>
<dbReference type="EMBL" id="DYWT01000283">
    <property type="protein sequence ID" value="HJF33842.1"/>
    <property type="molecule type" value="Genomic_DNA"/>
</dbReference>
<dbReference type="Proteomes" id="UP000698173">
    <property type="component" value="Unassembled WGS sequence"/>
</dbReference>
<reference evidence="5" key="2">
    <citation type="submission" date="2021-09" db="EMBL/GenBank/DDBJ databases">
        <authorList>
            <person name="Gilroy R."/>
        </authorList>
    </citation>
    <scope>NUCLEOTIDE SEQUENCE</scope>
    <source>
        <strain evidence="5">CHK171-7178</strain>
    </source>
</reference>
<evidence type="ECO:0000313" key="6">
    <source>
        <dbReference type="Proteomes" id="UP000698173"/>
    </source>
</evidence>
<protein>
    <submittedName>
        <fullName evidence="5">LacI family transcriptional regulator</fullName>
    </submittedName>
</protein>
<organism evidence="5 6">
    <name type="scientific">Sporosarcina psychrophila</name>
    <name type="common">Bacillus psychrophilus</name>
    <dbReference type="NCBI Taxonomy" id="1476"/>
    <lineage>
        <taxon>Bacteria</taxon>
        <taxon>Bacillati</taxon>
        <taxon>Bacillota</taxon>
        <taxon>Bacilli</taxon>
        <taxon>Bacillales</taxon>
        <taxon>Caryophanaceae</taxon>
        <taxon>Sporosarcina</taxon>
    </lineage>
</organism>
<dbReference type="CDD" id="cd06267">
    <property type="entry name" value="PBP1_LacI_sugar_binding-like"/>
    <property type="match status" value="1"/>
</dbReference>
<keyword evidence="2" id="KW-0238">DNA-binding</keyword>
<name>A0A921G3D2_SPOPS</name>
<dbReference type="Pfam" id="PF13377">
    <property type="entry name" value="Peripla_BP_3"/>
    <property type="match status" value="1"/>
</dbReference>
<keyword evidence="1" id="KW-0805">Transcription regulation</keyword>
<dbReference type="SUPFAM" id="SSF47413">
    <property type="entry name" value="lambda repressor-like DNA-binding domains"/>
    <property type="match status" value="1"/>
</dbReference>
<dbReference type="Gene3D" id="1.10.260.40">
    <property type="entry name" value="lambda repressor-like DNA-binding domains"/>
    <property type="match status" value="1"/>
</dbReference>
<dbReference type="GO" id="GO:0000976">
    <property type="term" value="F:transcription cis-regulatory region binding"/>
    <property type="evidence" value="ECO:0007669"/>
    <property type="project" value="TreeGrafter"/>
</dbReference>
<feature type="domain" description="HTH lacI-type" evidence="4">
    <location>
        <begin position="2"/>
        <end position="58"/>
    </location>
</feature>
<evidence type="ECO:0000256" key="3">
    <source>
        <dbReference type="ARBA" id="ARBA00023163"/>
    </source>
</evidence>
<dbReference type="PANTHER" id="PTHR30146">
    <property type="entry name" value="LACI-RELATED TRANSCRIPTIONAL REPRESSOR"/>
    <property type="match status" value="1"/>
</dbReference>
<comment type="caution">
    <text evidence="5">The sequence shown here is derived from an EMBL/GenBank/DDBJ whole genome shotgun (WGS) entry which is preliminary data.</text>
</comment>
<dbReference type="PROSITE" id="PS00356">
    <property type="entry name" value="HTH_LACI_1"/>
    <property type="match status" value="1"/>
</dbReference>